<feature type="region of interest" description="Disordered" evidence="1">
    <location>
        <begin position="1"/>
        <end position="22"/>
    </location>
</feature>
<dbReference type="Pfam" id="PF14291">
    <property type="entry name" value="DUF4371"/>
    <property type="match status" value="1"/>
</dbReference>
<feature type="domain" description="DUF4371" evidence="2">
    <location>
        <begin position="37"/>
        <end position="194"/>
    </location>
</feature>
<dbReference type="PANTHER" id="PTHR45749">
    <property type="match status" value="1"/>
</dbReference>
<evidence type="ECO:0000256" key="1">
    <source>
        <dbReference type="SAM" id="MobiDB-lite"/>
    </source>
</evidence>
<reference evidence="3" key="2">
    <citation type="journal article" date="2023" name="Science">
        <title>Genomic signatures of disease resistance in endangered staghorn corals.</title>
        <authorList>
            <person name="Vollmer S.V."/>
            <person name="Selwyn J.D."/>
            <person name="Despard B.A."/>
            <person name="Roesel C.L."/>
        </authorList>
    </citation>
    <scope>NUCLEOTIDE SEQUENCE</scope>
    <source>
        <strain evidence="3">K2</strain>
    </source>
</reference>
<comment type="caution">
    <text evidence="3">The sequence shown here is derived from an EMBL/GenBank/DDBJ whole genome shotgun (WGS) entry which is preliminary data.</text>
</comment>
<keyword evidence="4" id="KW-1185">Reference proteome</keyword>
<dbReference type="PANTHER" id="PTHR45749:SF21">
    <property type="entry name" value="DUF4371 DOMAIN-CONTAINING PROTEIN"/>
    <property type="match status" value="1"/>
</dbReference>
<evidence type="ECO:0000313" key="4">
    <source>
        <dbReference type="Proteomes" id="UP001249851"/>
    </source>
</evidence>
<evidence type="ECO:0000313" key="3">
    <source>
        <dbReference type="EMBL" id="KAK2561742.1"/>
    </source>
</evidence>
<dbReference type="Proteomes" id="UP001249851">
    <property type="component" value="Unassembled WGS sequence"/>
</dbReference>
<name>A0AAD9QI81_ACRCE</name>
<feature type="compositionally biased region" description="Low complexity" evidence="1">
    <location>
        <begin position="8"/>
        <end position="19"/>
    </location>
</feature>
<evidence type="ECO:0000259" key="2">
    <source>
        <dbReference type="Pfam" id="PF14291"/>
    </source>
</evidence>
<protein>
    <submittedName>
        <fullName evidence="3">Zinc finger MYM-type protein 1</fullName>
    </submittedName>
</protein>
<gene>
    <name evidence="3" type="ORF">P5673_015120</name>
</gene>
<dbReference type="InterPro" id="IPR025398">
    <property type="entry name" value="DUF4371"/>
</dbReference>
<sequence length="205" mass="22757">MQPSLQKTPATDTSPPSTSQESVCNDYNVCQHQETSKCIALRGDVENLDTPENPGNFLALLKLLAVPDCVLKSHLETPAMPCETQLSPQTQNELIEVMGKHIILKSILGDLNAATYYSILADEVTSHNKEHLAIFAWFVNEKKDVREEFLTFIKLERITGEKIAENILAFLKENNVPVTNMRGQGYDGASNMSSCTSGVQAWMKK</sequence>
<dbReference type="EMBL" id="JARQWQ010000031">
    <property type="protein sequence ID" value="KAK2561742.1"/>
    <property type="molecule type" value="Genomic_DNA"/>
</dbReference>
<accession>A0AAD9QI81</accession>
<dbReference type="AlphaFoldDB" id="A0AAD9QI81"/>
<proteinExistence type="predicted"/>
<organism evidence="3 4">
    <name type="scientific">Acropora cervicornis</name>
    <name type="common">Staghorn coral</name>
    <dbReference type="NCBI Taxonomy" id="6130"/>
    <lineage>
        <taxon>Eukaryota</taxon>
        <taxon>Metazoa</taxon>
        <taxon>Cnidaria</taxon>
        <taxon>Anthozoa</taxon>
        <taxon>Hexacorallia</taxon>
        <taxon>Scleractinia</taxon>
        <taxon>Astrocoeniina</taxon>
        <taxon>Acroporidae</taxon>
        <taxon>Acropora</taxon>
    </lineage>
</organism>
<reference evidence="3" key="1">
    <citation type="journal article" date="2023" name="G3 (Bethesda)">
        <title>Whole genome assembly and annotation of the endangered Caribbean coral Acropora cervicornis.</title>
        <authorList>
            <person name="Selwyn J.D."/>
            <person name="Vollmer S.V."/>
        </authorList>
    </citation>
    <scope>NUCLEOTIDE SEQUENCE</scope>
    <source>
        <strain evidence="3">K2</strain>
    </source>
</reference>